<protein>
    <submittedName>
        <fullName evidence="1">Uncharacterized protein</fullName>
    </submittedName>
</protein>
<name>A0AAV9XJZ5_9PEZI</name>
<evidence type="ECO:0000313" key="1">
    <source>
        <dbReference type="EMBL" id="KAK6541917.1"/>
    </source>
</evidence>
<reference evidence="1 2" key="1">
    <citation type="submission" date="2019-10" db="EMBL/GenBank/DDBJ databases">
        <authorList>
            <person name="Palmer J.M."/>
        </authorList>
    </citation>
    <scope>NUCLEOTIDE SEQUENCE [LARGE SCALE GENOMIC DNA]</scope>
    <source>
        <strain evidence="1 2">TWF694</strain>
    </source>
</reference>
<dbReference type="EMBL" id="JAVHJO010000003">
    <property type="protein sequence ID" value="KAK6541917.1"/>
    <property type="molecule type" value="Genomic_DNA"/>
</dbReference>
<comment type="caution">
    <text evidence="1">The sequence shown here is derived from an EMBL/GenBank/DDBJ whole genome shotgun (WGS) entry which is preliminary data.</text>
</comment>
<proteinExistence type="predicted"/>
<evidence type="ECO:0000313" key="2">
    <source>
        <dbReference type="Proteomes" id="UP001365542"/>
    </source>
</evidence>
<organism evidence="1 2">
    <name type="scientific">Orbilia ellipsospora</name>
    <dbReference type="NCBI Taxonomy" id="2528407"/>
    <lineage>
        <taxon>Eukaryota</taxon>
        <taxon>Fungi</taxon>
        <taxon>Dikarya</taxon>
        <taxon>Ascomycota</taxon>
        <taxon>Pezizomycotina</taxon>
        <taxon>Orbiliomycetes</taxon>
        <taxon>Orbiliales</taxon>
        <taxon>Orbiliaceae</taxon>
        <taxon>Orbilia</taxon>
    </lineage>
</organism>
<keyword evidence="2" id="KW-1185">Reference proteome</keyword>
<dbReference type="AlphaFoldDB" id="A0AAV9XJZ5"/>
<dbReference type="Proteomes" id="UP001365542">
    <property type="component" value="Unassembled WGS sequence"/>
</dbReference>
<gene>
    <name evidence="1" type="ORF">TWF694_007693</name>
</gene>
<accession>A0AAV9XJZ5</accession>
<sequence length="189" mass="21343">MCYFVIFKYTACEGYQNGHEKGIPQKRCKDPSCKPKVQEVPGFCPECIKISMRDDSSNDGEAKTRIKQKSKQAKRFILPVVGRPGQRVRYDEAVRRKLQYGEMDDQRAIRTEIAILTPTSGHGSGEKRRASLGYGGYESRGQVRRPTGLCGGYAYEEGTTARIIHEIGMSEPRSSRKRLGIFGYLLKQI</sequence>